<keyword evidence="2" id="KW-1185">Reference proteome</keyword>
<evidence type="ECO:0000313" key="1">
    <source>
        <dbReference type="EMBL" id="KAJ8119847.1"/>
    </source>
</evidence>
<name>A0ACC2IXQ8_9PEZI</name>
<sequence length="325" mass="35471">MGVQWSQFFPPRPGFTEADIPPLDGKVFLVTGGASGIGYEVARALYQKNARVYIAGRSESKAQKAITSIEQTVPSNKTGRKLEFLQLELDDLSSIKSTVEEFRKREQKLDVLWNNAGVSRPPTGSVSKQDVELQLATNCLGPFLLAQLLLPCLRAVDPTAAADPARIVWVSSQAVELSAPQGGLLMSEVRSPPSDATRLYVNSKTGNIFLATEFARRYGSSQKILSVVCNPGAASTHLFRHTPSVKYLAWPLLHKPELAALTELYAGLSKDVTMEANGCYIIPWGRINTNLRADLLGATKLLEEGGSGMATEFWIFGEEMTAAYY</sequence>
<accession>A0ACC2IXQ8</accession>
<dbReference type="EMBL" id="JAPESX010000756">
    <property type="protein sequence ID" value="KAJ8119847.1"/>
    <property type="molecule type" value="Genomic_DNA"/>
</dbReference>
<reference evidence="1" key="1">
    <citation type="submission" date="2022-11" db="EMBL/GenBank/DDBJ databases">
        <title>Genome Sequence of Nemania bipapillata.</title>
        <authorList>
            <person name="Buettner E."/>
        </authorList>
    </citation>
    <scope>NUCLEOTIDE SEQUENCE</scope>
    <source>
        <strain evidence="1">CP14</strain>
    </source>
</reference>
<proteinExistence type="predicted"/>
<organism evidence="1 2">
    <name type="scientific">Nemania bipapillata</name>
    <dbReference type="NCBI Taxonomy" id="110536"/>
    <lineage>
        <taxon>Eukaryota</taxon>
        <taxon>Fungi</taxon>
        <taxon>Dikarya</taxon>
        <taxon>Ascomycota</taxon>
        <taxon>Pezizomycotina</taxon>
        <taxon>Sordariomycetes</taxon>
        <taxon>Xylariomycetidae</taxon>
        <taxon>Xylariales</taxon>
        <taxon>Xylariaceae</taxon>
        <taxon>Nemania</taxon>
    </lineage>
</organism>
<protein>
    <submittedName>
        <fullName evidence="1">Uncharacterized protein</fullName>
    </submittedName>
</protein>
<dbReference type="Proteomes" id="UP001153334">
    <property type="component" value="Unassembled WGS sequence"/>
</dbReference>
<comment type="caution">
    <text evidence="1">The sequence shown here is derived from an EMBL/GenBank/DDBJ whole genome shotgun (WGS) entry which is preliminary data.</text>
</comment>
<gene>
    <name evidence="1" type="ORF">ONZ43_g3291</name>
</gene>
<evidence type="ECO:0000313" key="2">
    <source>
        <dbReference type="Proteomes" id="UP001153334"/>
    </source>
</evidence>